<dbReference type="PROSITE" id="PS00815">
    <property type="entry name" value="AIPM_HOMOCIT_SYNTH_1"/>
    <property type="match status" value="1"/>
</dbReference>
<dbReference type="GO" id="GO:0003852">
    <property type="term" value="F:2-isopropylmalate synthase activity"/>
    <property type="evidence" value="ECO:0007669"/>
    <property type="project" value="InterPro"/>
</dbReference>
<dbReference type="InterPro" id="IPR054691">
    <property type="entry name" value="LeuA/HCS_post-cat"/>
</dbReference>
<keyword evidence="4" id="KW-0100">Branched-chain amino acid biosynthesis</keyword>
<dbReference type="SUPFAM" id="SSF110921">
    <property type="entry name" value="2-isopropylmalate synthase LeuA, allosteric (dimerisation) domain"/>
    <property type="match status" value="1"/>
</dbReference>
<keyword evidence="1" id="KW-0028">Amino-acid biosynthesis</keyword>
<dbReference type="AlphaFoldDB" id="A0A1M6N6C0"/>
<dbReference type="Gene3D" id="3.20.20.70">
    <property type="entry name" value="Aldolase class I"/>
    <property type="match status" value="1"/>
</dbReference>
<dbReference type="Pfam" id="PF22617">
    <property type="entry name" value="HCS_D2"/>
    <property type="match status" value="1"/>
</dbReference>
<dbReference type="InterPro" id="IPR000891">
    <property type="entry name" value="PYR_CT"/>
</dbReference>
<dbReference type="Gene3D" id="3.30.160.340">
    <property type="match status" value="1"/>
</dbReference>
<dbReference type="SUPFAM" id="SSF51569">
    <property type="entry name" value="Aldolase"/>
    <property type="match status" value="1"/>
</dbReference>
<dbReference type="Gene3D" id="3.30.160.740">
    <property type="match status" value="1"/>
</dbReference>
<evidence type="ECO:0000256" key="4">
    <source>
        <dbReference type="ARBA" id="ARBA00023304"/>
    </source>
</evidence>
<dbReference type="STRING" id="192903.SAMN04488513_11245"/>
<evidence type="ECO:0000256" key="3">
    <source>
        <dbReference type="ARBA" id="ARBA00023211"/>
    </source>
</evidence>
<protein>
    <submittedName>
        <fullName evidence="7">D-citramalate synthase</fullName>
    </submittedName>
</protein>
<dbReference type="InterPro" id="IPR036230">
    <property type="entry name" value="LeuA_allosteric_dom_sf"/>
</dbReference>
<dbReference type="InterPro" id="IPR013785">
    <property type="entry name" value="Aldolase_TIM"/>
</dbReference>
<dbReference type="Gene3D" id="1.10.238.260">
    <property type="match status" value="1"/>
</dbReference>
<dbReference type="InterPro" id="IPR013709">
    <property type="entry name" value="2-isopropylmalate_synth_dimer"/>
</dbReference>
<proteinExistence type="inferred from homology"/>
<organism evidence="7 8">
    <name type="scientific">Pseudozobellia thermophila</name>
    <dbReference type="NCBI Taxonomy" id="192903"/>
    <lineage>
        <taxon>Bacteria</taxon>
        <taxon>Pseudomonadati</taxon>
        <taxon>Bacteroidota</taxon>
        <taxon>Flavobacteriia</taxon>
        <taxon>Flavobacteriales</taxon>
        <taxon>Flavobacteriaceae</taxon>
        <taxon>Pseudozobellia</taxon>
    </lineage>
</organism>
<evidence type="ECO:0000259" key="6">
    <source>
        <dbReference type="PROSITE" id="PS50991"/>
    </source>
</evidence>
<dbReference type="Pfam" id="PF00682">
    <property type="entry name" value="HMGL-like"/>
    <property type="match status" value="1"/>
</dbReference>
<reference evidence="8" key="1">
    <citation type="submission" date="2016-11" db="EMBL/GenBank/DDBJ databases">
        <authorList>
            <person name="Varghese N."/>
            <person name="Submissions S."/>
        </authorList>
    </citation>
    <scope>NUCLEOTIDE SEQUENCE [LARGE SCALE GENOMIC DNA]</scope>
    <source>
        <strain evidence="8">DSM 19858</strain>
    </source>
</reference>
<feature type="domain" description="Pyruvate carboxyltransferase" evidence="6">
    <location>
        <begin position="5"/>
        <end position="267"/>
    </location>
</feature>
<dbReference type="PANTHER" id="PTHR10277">
    <property type="entry name" value="HOMOCITRATE SYNTHASE-RELATED"/>
    <property type="match status" value="1"/>
</dbReference>
<dbReference type="EMBL" id="FQYU01000012">
    <property type="protein sequence ID" value="SHJ91261.1"/>
    <property type="molecule type" value="Genomic_DNA"/>
</dbReference>
<keyword evidence="8" id="KW-1185">Reference proteome</keyword>
<dbReference type="OrthoDB" id="9804858at2"/>
<dbReference type="Proteomes" id="UP000184543">
    <property type="component" value="Unassembled WGS sequence"/>
</dbReference>
<dbReference type="SMART" id="SM00917">
    <property type="entry name" value="LeuA_dimer"/>
    <property type="match status" value="1"/>
</dbReference>
<dbReference type="PANTHER" id="PTHR10277:SF57">
    <property type="entry name" value="(R)-CITRAMALATE SYNTHASE CIMA"/>
    <property type="match status" value="1"/>
</dbReference>
<evidence type="ECO:0000256" key="1">
    <source>
        <dbReference type="ARBA" id="ARBA00022605"/>
    </source>
</evidence>
<dbReference type="InterPro" id="IPR050073">
    <property type="entry name" value="2-IPM_HCS-like"/>
</dbReference>
<evidence type="ECO:0000313" key="7">
    <source>
        <dbReference type="EMBL" id="SHJ91261.1"/>
    </source>
</evidence>
<dbReference type="RefSeq" id="WP_072995428.1">
    <property type="nucleotide sequence ID" value="NZ_FQYU01000012.1"/>
</dbReference>
<name>A0A1M6N6C0_9FLAO</name>
<keyword evidence="3" id="KW-0464">Manganese</keyword>
<evidence type="ECO:0000313" key="8">
    <source>
        <dbReference type="Proteomes" id="UP000184543"/>
    </source>
</evidence>
<comment type="similarity">
    <text evidence="5">Belongs to the alpha-IPM synthase/homocitrate synthase family.</text>
</comment>
<dbReference type="GO" id="GO:0009098">
    <property type="term" value="P:L-leucine biosynthetic process"/>
    <property type="evidence" value="ECO:0007669"/>
    <property type="project" value="InterPro"/>
</dbReference>
<dbReference type="PROSITE" id="PS50991">
    <property type="entry name" value="PYR_CT"/>
    <property type="match status" value="1"/>
</dbReference>
<gene>
    <name evidence="7" type="ORF">SAMN04488513_11245</name>
</gene>
<dbReference type="Pfam" id="PF08502">
    <property type="entry name" value="LeuA_dimer"/>
    <property type="match status" value="1"/>
</dbReference>
<accession>A0A1M6N6C0</accession>
<dbReference type="InterPro" id="IPR002034">
    <property type="entry name" value="AIPM/Hcit_synth_CS"/>
</dbReference>
<sequence length="503" mass="56235">MKRHLEIMDTTLRDGEQTSGVSFTASEKLTLAKLLLDELGVDRIEVASARVSEGELEAVQQITAWAEEQNYLDRVEVLTFVDGGASLNWMEKAGAKSQNLLTKGSMNHLKHQLRKTPGQHFSEIAEIFAEAEKRGFINNIYLEDWSNGMRNSKDYVFEFLEFLSTQPIKRVLLPDTLGILTYNETRDYLSEIIDRFPDMHFDFHGHNDYDLGVANIMEAVKAGCHGLHLTVNGMGERAGNAPMASAIAVINDFLPEVSINVNEKALYRVSKLVSAFTGFAIPANKPIVGENVFTQTAGIHADGDNKNNLYFSDLLPERFGRKRKYALGKMSGKANIQKNLQELGLTLNDDELKKVTARIIELGDKKEKVTKEDLPYIISDVLDTDYQQKVFVKSYVLTHSKGLSPSTTLSLEIDGKSYEENALGDGQYDAFMNALRKIYRARKMELPKLIDYAVRIPPGSNSDALCETVITWNANGKEFTSRGLDSDQTVSAIKATEKMLNII</sequence>
<keyword evidence="2 5" id="KW-0808">Transferase</keyword>
<evidence type="ECO:0000256" key="2">
    <source>
        <dbReference type="ARBA" id="ARBA00022679"/>
    </source>
</evidence>
<evidence type="ECO:0000256" key="5">
    <source>
        <dbReference type="RuleBase" id="RU003523"/>
    </source>
</evidence>